<protein>
    <submittedName>
        <fullName evidence="1">Uncharacterized protein</fullName>
    </submittedName>
</protein>
<organism evidence="1 2">
    <name type="scientific">Stephania yunnanensis</name>
    <dbReference type="NCBI Taxonomy" id="152371"/>
    <lineage>
        <taxon>Eukaryota</taxon>
        <taxon>Viridiplantae</taxon>
        <taxon>Streptophyta</taxon>
        <taxon>Embryophyta</taxon>
        <taxon>Tracheophyta</taxon>
        <taxon>Spermatophyta</taxon>
        <taxon>Magnoliopsida</taxon>
        <taxon>Ranunculales</taxon>
        <taxon>Menispermaceae</taxon>
        <taxon>Menispermoideae</taxon>
        <taxon>Cissampelideae</taxon>
        <taxon>Stephania</taxon>
    </lineage>
</organism>
<sequence length="63" mass="7596">MLIRNTDQIYISSSLPQIHHHYFTFQNLEFRNPYNRFSEIIRDLNTKQSRINLSYCCSISLIT</sequence>
<dbReference type="Proteomes" id="UP001420932">
    <property type="component" value="Unassembled WGS sequence"/>
</dbReference>
<comment type="caution">
    <text evidence="1">The sequence shown here is derived from an EMBL/GenBank/DDBJ whole genome shotgun (WGS) entry which is preliminary data.</text>
</comment>
<accession>A0AAP0L4K0</accession>
<evidence type="ECO:0000313" key="1">
    <source>
        <dbReference type="EMBL" id="KAK9164457.1"/>
    </source>
</evidence>
<dbReference type="AlphaFoldDB" id="A0AAP0L4K0"/>
<reference evidence="1 2" key="1">
    <citation type="submission" date="2024-01" db="EMBL/GenBank/DDBJ databases">
        <title>Genome assemblies of Stephania.</title>
        <authorList>
            <person name="Yang L."/>
        </authorList>
    </citation>
    <scope>NUCLEOTIDE SEQUENCE [LARGE SCALE GENOMIC DNA]</scope>
    <source>
        <strain evidence="1">YNDBR</strain>
        <tissue evidence="1">Leaf</tissue>
    </source>
</reference>
<dbReference type="EMBL" id="JBBNAF010000002">
    <property type="protein sequence ID" value="KAK9164457.1"/>
    <property type="molecule type" value="Genomic_DNA"/>
</dbReference>
<name>A0AAP0L4K0_9MAGN</name>
<keyword evidence="2" id="KW-1185">Reference proteome</keyword>
<evidence type="ECO:0000313" key="2">
    <source>
        <dbReference type="Proteomes" id="UP001420932"/>
    </source>
</evidence>
<gene>
    <name evidence="1" type="ORF">Syun_005359</name>
</gene>
<proteinExistence type="predicted"/>